<reference evidence="2 3" key="1">
    <citation type="submission" date="2019-03" db="EMBL/GenBank/DDBJ databases">
        <authorList>
            <person name="Kim M.K.M."/>
        </authorList>
    </citation>
    <scope>NUCLEOTIDE SEQUENCE [LARGE SCALE GENOMIC DNA]</scope>
    <source>
        <strain evidence="2 3">17J68-15</strain>
    </source>
</reference>
<organism evidence="2 3">
    <name type="scientific">Flaviaesturariibacter aridisoli</name>
    <dbReference type="NCBI Taxonomy" id="2545761"/>
    <lineage>
        <taxon>Bacteria</taxon>
        <taxon>Pseudomonadati</taxon>
        <taxon>Bacteroidota</taxon>
        <taxon>Chitinophagia</taxon>
        <taxon>Chitinophagales</taxon>
        <taxon>Chitinophagaceae</taxon>
        <taxon>Flaviaestuariibacter</taxon>
    </lineage>
</organism>
<keyword evidence="1" id="KW-1133">Transmembrane helix</keyword>
<dbReference type="AlphaFoldDB" id="A0A4R4E6V0"/>
<name>A0A4R4E6V0_9BACT</name>
<dbReference type="OrthoDB" id="670335at2"/>
<keyword evidence="3" id="KW-1185">Reference proteome</keyword>
<feature type="transmembrane region" description="Helical" evidence="1">
    <location>
        <begin position="30"/>
        <end position="53"/>
    </location>
</feature>
<keyword evidence="1" id="KW-0472">Membrane</keyword>
<keyword evidence="1" id="KW-0812">Transmembrane</keyword>
<dbReference type="Proteomes" id="UP000295164">
    <property type="component" value="Unassembled WGS sequence"/>
</dbReference>
<comment type="caution">
    <text evidence="2">The sequence shown here is derived from an EMBL/GenBank/DDBJ whole genome shotgun (WGS) entry which is preliminary data.</text>
</comment>
<dbReference type="EMBL" id="SKFH01000001">
    <property type="protein sequence ID" value="TCZ74787.1"/>
    <property type="molecule type" value="Genomic_DNA"/>
</dbReference>
<proteinExistence type="predicted"/>
<evidence type="ECO:0000313" key="3">
    <source>
        <dbReference type="Proteomes" id="UP000295164"/>
    </source>
</evidence>
<accession>A0A4R4E6V0</accession>
<feature type="transmembrane region" description="Helical" evidence="1">
    <location>
        <begin position="94"/>
        <end position="115"/>
    </location>
</feature>
<feature type="transmembrane region" description="Helical" evidence="1">
    <location>
        <begin position="169"/>
        <end position="186"/>
    </location>
</feature>
<feature type="transmembrane region" description="Helical" evidence="1">
    <location>
        <begin position="121"/>
        <end position="139"/>
    </location>
</feature>
<dbReference type="RefSeq" id="WP_131850143.1">
    <property type="nucleotide sequence ID" value="NZ_SKFH01000001.1"/>
</dbReference>
<evidence type="ECO:0000256" key="1">
    <source>
        <dbReference type="SAM" id="Phobius"/>
    </source>
</evidence>
<feature type="transmembrane region" description="Helical" evidence="1">
    <location>
        <begin position="144"/>
        <end position="163"/>
    </location>
</feature>
<protein>
    <submittedName>
        <fullName evidence="2">Uncharacterized protein</fullName>
    </submittedName>
</protein>
<gene>
    <name evidence="2" type="ORF">E0486_00345</name>
</gene>
<evidence type="ECO:0000313" key="2">
    <source>
        <dbReference type="EMBL" id="TCZ74787.1"/>
    </source>
</evidence>
<sequence length="193" mass="22031">MQPNFTPDDSLALIHTMIRKTRSNLGANRFYFLFWGWVAFGALVAQFILKVLVHYPRHYQVWWVIVPAVIITMIRTRRHSRAGARTYVGESMSALWMGVGISFFVLSFLIAQLPGGFLHAYPFYILFYGLGTFISGRLLHFRPLVAGGLINWVLAMICIFVPYDYQMLLTALAILCSYIIPGYLLGRSKTEVL</sequence>
<feature type="transmembrane region" description="Helical" evidence="1">
    <location>
        <begin position="59"/>
        <end position="74"/>
    </location>
</feature>